<evidence type="ECO:0000313" key="1">
    <source>
        <dbReference type="EMBL" id="SFC48887.1"/>
    </source>
</evidence>
<protein>
    <submittedName>
        <fullName evidence="1">Uncharacterized protein</fullName>
    </submittedName>
</protein>
<accession>A0AAJ4W9G4</accession>
<comment type="caution">
    <text evidence="1">The sequence shown here is derived from an EMBL/GenBank/DDBJ whole genome shotgun (WGS) entry which is preliminary data.</text>
</comment>
<evidence type="ECO:0000313" key="2">
    <source>
        <dbReference type="Proteomes" id="UP000226420"/>
    </source>
</evidence>
<proteinExistence type="predicted"/>
<dbReference type="EMBL" id="FOLW01000002">
    <property type="protein sequence ID" value="SFC48887.1"/>
    <property type="molecule type" value="Genomic_DNA"/>
</dbReference>
<dbReference type="Proteomes" id="UP000226420">
    <property type="component" value="Unassembled WGS sequence"/>
</dbReference>
<dbReference type="RefSeq" id="WP_074821353.1">
    <property type="nucleotide sequence ID" value="NZ_FOLW01000002.1"/>
</dbReference>
<gene>
    <name evidence="1" type="ORF">SAMN02745723_102490</name>
</gene>
<organism evidence="1 2">
    <name type="scientific">Pragia fontium DSM 5563 = ATCC 49100</name>
    <dbReference type="NCBI Taxonomy" id="1122977"/>
    <lineage>
        <taxon>Bacteria</taxon>
        <taxon>Pseudomonadati</taxon>
        <taxon>Pseudomonadota</taxon>
        <taxon>Gammaproteobacteria</taxon>
        <taxon>Enterobacterales</taxon>
        <taxon>Budviciaceae</taxon>
        <taxon>Pragia</taxon>
    </lineage>
</organism>
<dbReference type="AlphaFoldDB" id="A0AAJ4W9G4"/>
<name>A0AAJ4W9G4_9GAMM</name>
<reference evidence="1 2" key="1">
    <citation type="submission" date="2016-10" db="EMBL/GenBank/DDBJ databases">
        <authorList>
            <person name="Varghese N."/>
            <person name="Submissions S."/>
        </authorList>
    </citation>
    <scope>NUCLEOTIDE SEQUENCE [LARGE SCALE GENOMIC DNA]</scope>
    <source>
        <strain evidence="1 2">DSM 5563</strain>
    </source>
</reference>
<sequence length="186" mass="20749">MLREIVRNNIVRFLDKNYKQGCVVRVFAAPVLGSLKNTVVKVQVLHKSFSDSGCKNLDVQEFSNYHRSINSFICLCKKIVSDYIASTDQSVSFIGWDPASNYKKMVKPTPEPESNLLTAADPYFELLKKATSEGRNNQLILSSVQIELLAAQAGDNHFTKDDLISALEKLAADYSGQANESREVNI</sequence>